<dbReference type="InterPro" id="IPR050628">
    <property type="entry name" value="SNF2_RAD54_helicase_TF"/>
</dbReference>
<comment type="caution">
    <text evidence="6">The sequence shown here is derived from an EMBL/GenBank/DDBJ whole genome shotgun (WGS) entry which is preliminary data.</text>
</comment>
<feature type="domain" description="Helicase ATP-binding" evidence="5">
    <location>
        <begin position="1"/>
        <end position="144"/>
    </location>
</feature>
<keyword evidence="1" id="KW-0547">Nucleotide-binding</keyword>
<dbReference type="EMBL" id="QJNU01000088">
    <property type="protein sequence ID" value="RYP07649.1"/>
    <property type="molecule type" value="Genomic_DNA"/>
</dbReference>
<sequence length="474" mass="52980">MLSAVTTIHKGNLNCGYISAAYISTEVLDVWTSEIEKHLRPGTLSVAVFHGDGRAKTTEALVDHDLVLTTYRTLAVDWKGRRVLQDMGWYRVVLDEAHWIRNPSSEQFNAANGLQAERRWCLTGTPIQNSLADLRSLLIFLHFQPFASQAFFEKHIVEPLRSNSHDPFRNLQLLLRSICLRRNAGYLHLPPVETEEVTISLTSEETALYDGILADCQAEFDKIVSGKSEIRKYNVLFITIMKLRRLCNHGTFQAATPTYPTPSRKARISKKQQMSTDAELFCDFCSREDEDRATLLDRLETCPECSRFLESQEASLSQPSMIEPSPASPPSSLAPSASASRRSTPVYLSPMSPDSSLGLPAGYSSKLVTVTDNIQKSLNNSKNDSKKLTLTVANRVHLVEPQWNPSVEEQAIARALRMGQTRTVTVVKYITVKTNILTLQKKKSQLAKFSLDGDTDNNATGRLDDLKFVLDTGT</sequence>
<keyword evidence="2" id="KW-0378">Hydrolase</keyword>
<evidence type="ECO:0000313" key="7">
    <source>
        <dbReference type="Proteomes" id="UP000293360"/>
    </source>
</evidence>
<protein>
    <recommendedName>
        <fullName evidence="5">Helicase ATP-binding domain-containing protein</fullName>
    </recommendedName>
</protein>
<dbReference type="AlphaFoldDB" id="A0A4V1XBW3"/>
<evidence type="ECO:0000256" key="1">
    <source>
        <dbReference type="ARBA" id="ARBA00022741"/>
    </source>
</evidence>
<dbReference type="GO" id="GO:0005524">
    <property type="term" value="F:ATP binding"/>
    <property type="evidence" value="ECO:0007669"/>
    <property type="project" value="UniProtKB-KW"/>
</dbReference>
<reference evidence="6 7" key="1">
    <citation type="submission" date="2018-06" db="EMBL/GenBank/DDBJ databases">
        <title>Complete Genomes of Monosporascus.</title>
        <authorList>
            <person name="Robinson A.J."/>
            <person name="Natvig D.O."/>
        </authorList>
    </citation>
    <scope>NUCLEOTIDE SEQUENCE [LARGE SCALE GENOMIC DNA]</scope>
    <source>
        <strain evidence="6 7">CBS 110550</strain>
    </source>
</reference>
<dbReference type="GO" id="GO:0006281">
    <property type="term" value="P:DNA repair"/>
    <property type="evidence" value="ECO:0007669"/>
    <property type="project" value="TreeGrafter"/>
</dbReference>
<feature type="region of interest" description="Disordered" evidence="4">
    <location>
        <begin position="316"/>
        <end position="353"/>
    </location>
</feature>
<dbReference type="PANTHER" id="PTHR45626">
    <property type="entry name" value="TRANSCRIPTION TERMINATION FACTOR 2-RELATED"/>
    <property type="match status" value="1"/>
</dbReference>
<evidence type="ECO:0000259" key="5">
    <source>
        <dbReference type="PROSITE" id="PS51192"/>
    </source>
</evidence>
<dbReference type="GO" id="GO:0008094">
    <property type="term" value="F:ATP-dependent activity, acting on DNA"/>
    <property type="evidence" value="ECO:0007669"/>
    <property type="project" value="TreeGrafter"/>
</dbReference>
<dbReference type="OrthoDB" id="448448at2759"/>
<dbReference type="InterPro" id="IPR027417">
    <property type="entry name" value="P-loop_NTPase"/>
</dbReference>
<dbReference type="SUPFAM" id="SSF52540">
    <property type="entry name" value="P-loop containing nucleoside triphosphate hydrolases"/>
    <property type="match status" value="2"/>
</dbReference>
<dbReference type="GO" id="GO:0016787">
    <property type="term" value="F:hydrolase activity"/>
    <property type="evidence" value="ECO:0007669"/>
    <property type="project" value="UniProtKB-KW"/>
</dbReference>
<dbReference type="InterPro" id="IPR049730">
    <property type="entry name" value="SNF2/RAD54-like_C"/>
</dbReference>
<dbReference type="CDD" id="cd18793">
    <property type="entry name" value="SF2_C_SNF"/>
    <property type="match status" value="1"/>
</dbReference>
<evidence type="ECO:0000313" key="6">
    <source>
        <dbReference type="EMBL" id="RYP07649.1"/>
    </source>
</evidence>
<dbReference type="GO" id="GO:0005634">
    <property type="term" value="C:nucleus"/>
    <property type="evidence" value="ECO:0007669"/>
    <property type="project" value="TreeGrafter"/>
</dbReference>
<evidence type="ECO:0000256" key="4">
    <source>
        <dbReference type="SAM" id="MobiDB-lite"/>
    </source>
</evidence>
<dbReference type="Proteomes" id="UP000293360">
    <property type="component" value="Unassembled WGS sequence"/>
</dbReference>
<organism evidence="6 7">
    <name type="scientific">Monosporascus ibericus</name>
    <dbReference type="NCBI Taxonomy" id="155417"/>
    <lineage>
        <taxon>Eukaryota</taxon>
        <taxon>Fungi</taxon>
        <taxon>Dikarya</taxon>
        <taxon>Ascomycota</taxon>
        <taxon>Pezizomycotina</taxon>
        <taxon>Sordariomycetes</taxon>
        <taxon>Xylariomycetidae</taxon>
        <taxon>Xylariales</taxon>
        <taxon>Xylariales incertae sedis</taxon>
        <taxon>Monosporascus</taxon>
    </lineage>
</organism>
<name>A0A4V1XBW3_9PEZI</name>
<dbReference type="Gene3D" id="3.40.50.10810">
    <property type="entry name" value="Tandem AAA-ATPase domain"/>
    <property type="match status" value="1"/>
</dbReference>
<dbReference type="CDD" id="cd18008">
    <property type="entry name" value="DEXDc_SHPRH-like"/>
    <property type="match status" value="1"/>
</dbReference>
<proteinExistence type="predicted"/>
<evidence type="ECO:0000256" key="3">
    <source>
        <dbReference type="ARBA" id="ARBA00022840"/>
    </source>
</evidence>
<dbReference type="STRING" id="155417.A0A4V1XBW3"/>
<dbReference type="InterPro" id="IPR014001">
    <property type="entry name" value="Helicase_ATP-bd"/>
</dbReference>
<dbReference type="InterPro" id="IPR000330">
    <property type="entry name" value="SNF2_N"/>
</dbReference>
<evidence type="ECO:0000256" key="2">
    <source>
        <dbReference type="ARBA" id="ARBA00022801"/>
    </source>
</evidence>
<accession>A0A4V1XBW3</accession>
<feature type="compositionally biased region" description="Low complexity" evidence="4">
    <location>
        <begin position="330"/>
        <end position="343"/>
    </location>
</feature>
<keyword evidence="7" id="KW-1185">Reference proteome</keyword>
<dbReference type="InterPro" id="IPR038718">
    <property type="entry name" value="SNF2-like_sf"/>
</dbReference>
<dbReference type="Gene3D" id="3.40.50.300">
    <property type="entry name" value="P-loop containing nucleotide triphosphate hydrolases"/>
    <property type="match status" value="1"/>
</dbReference>
<keyword evidence="3" id="KW-0067">ATP-binding</keyword>
<dbReference type="PROSITE" id="PS51192">
    <property type="entry name" value="HELICASE_ATP_BIND_1"/>
    <property type="match status" value="1"/>
</dbReference>
<gene>
    <name evidence="6" type="ORF">DL764_002386</name>
</gene>
<dbReference type="Pfam" id="PF00176">
    <property type="entry name" value="SNF2-rel_dom"/>
    <property type="match status" value="1"/>
</dbReference>